<evidence type="ECO:0000313" key="2">
    <source>
        <dbReference type="EnsemblMetazoa" id="CLYHEMP017618.1"/>
    </source>
</evidence>
<evidence type="ECO:0000259" key="1">
    <source>
        <dbReference type="PROSITE" id="PS51340"/>
    </source>
</evidence>
<dbReference type="Pfam" id="PF03473">
    <property type="entry name" value="MOSC"/>
    <property type="match status" value="1"/>
</dbReference>
<dbReference type="PANTHER" id="PTHR14237">
    <property type="entry name" value="MOLYBDOPTERIN COFACTOR SULFURASE MOSC"/>
    <property type="match status" value="1"/>
</dbReference>
<proteinExistence type="predicted"/>
<evidence type="ECO:0000313" key="3">
    <source>
        <dbReference type="Proteomes" id="UP000594262"/>
    </source>
</evidence>
<protein>
    <recommendedName>
        <fullName evidence="1">MOSC domain-containing protein</fullName>
    </recommendedName>
</protein>
<sequence>MFLEVVSTKLINEQRLYICLILIPLVYIIWRKITSSPPRRRVVGYVKEIRTHPVKSCKPYHVKEIEVSSFGLEFDRQFALLNEYGTFVTLRKYPKFVLIDQEILGDEIRLRAEGMPDLRLPLKMTKKDGDHVADVTVWSITAEGVHVSQEADDWFAQVLNLEGCKLYCFPTDGPPRRTRDKGQYEVFENYDNTPNTMMYTDGSPVLILSQPSLVDLNDKYTEEDLSMDRFRPNIVLEGCKPYEEDTWGRIQIGDDVIMEGVYPSERCVAINVVPDKGAMSDKSILKYLNENRSGPAFTPHAHKLKGGLFGFNYGVRKTGFIKIGDPVYKLKELQTRSKFMKND</sequence>
<dbReference type="InterPro" id="IPR011037">
    <property type="entry name" value="Pyrv_Knase-like_insert_dom_sf"/>
</dbReference>
<dbReference type="AlphaFoldDB" id="A0A7M5X3Y3"/>
<dbReference type="InterPro" id="IPR005302">
    <property type="entry name" value="MoCF_Sase_C"/>
</dbReference>
<dbReference type="GO" id="GO:0030170">
    <property type="term" value="F:pyridoxal phosphate binding"/>
    <property type="evidence" value="ECO:0007669"/>
    <property type="project" value="InterPro"/>
</dbReference>
<name>A0A7M5X3Y3_9CNID</name>
<dbReference type="GO" id="GO:0003824">
    <property type="term" value="F:catalytic activity"/>
    <property type="evidence" value="ECO:0007669"/>
    <property type="project" value="InterPro"/>
</dbReference>
<dbReference type="EnsemblMetazoa" id="CLYHEMT017618.1">
    <property type="protein sequence ID" value="CLYHEMP017618.1"/>
    <property type="gene ID" value="CLYHEMG017618"/>
</dbReference>
<feature type="domain" description="MOSC" evidence="1">
    <location>
        <begin position="179"/>
        <end position="330"/>
    </location>
</feature>
<dbReference type="PROSITE" id="PS51340">
    <property type="entry name" value="MOSC"/>
    <property type="match status" value="1"/>
</dbReference>
<keyword evidence="3" id="KW-1185">Reference proteome</keyword>
<reference evidence="2" key="1">
    <citation type="submission" date="2021-01" db="UniProtKB">
        <authorList>
            <consortium name="EnsemblMetazoa"/>
        </authorList>
    </citation>
    <scope>IDENTIFICATION</scope>
</reference>
<accession>A0A7M5X3Y3</accession>
<dbReference type="GO" id="GO:0030151">
    <property type="term" value="F:molybdenum ion binding"/>
    <property type="evidence" value="ECO:0007669"/>
    <property type="project" value="InterPro"/>
</dbReference>
<dbReference type="OrthoDB" id="17255at2759"/>
<organism evidence="2 3">
    <name type="scientific">Clytia hemisphaerica</name>
    <dbReference type="NCBI Taxonomy" id="252671"/>
    <lineage>
        <taxon>Eukaryota</taxon>
        <taxon>Metazoa</taxon>
        <taxon>Cnidaria</taxon>
        <taxon>Hydrozoa</taxon>
        <taxon>Hydroidolina</taxon>
        <taxon>Leptothecata</taxon>
        <taxon>Obeliida</taxon>
        <taxon>Clytiidae</taxon>
        <taxon>Clytia</taxon>
    </lineage>
</organism>
<dbReference type="Pfam" id="PF03476">
    <property type="entry name" value="MOSC_N"/>
    <property type="match status" value="1"/>
</dbReference>
<dbReference type="SUPFAM" id="SSF50800">
    <property type="entry name" value="PK beta-barrel domain-like"/>
    <property type="match status" value="1"/>
</dbReference>
<dbReference type="InterPro" id="IPR005303">
    <property type="entry name" value="MOCOS_middle"/>
</dbReference>
<dbReference type="Proteomes" id="UP000594262">
    <property type="component" value="Unplaced"/>
</dbReference>
<dbReference type="SUPFAM" id="SSF141673">
    <property type="entry name" value="MOSC N-terminal domain-like"/>
    <property type="match status" value="1"/>
</dbReference>
<dbReference type="PANTHER" id="PTHR14237:SF19">
    <property type="entry name" value="MITOCHONDRIAL AMIDOXIME REDUCING COMPONENT 1"/>
    <property type="match status" value="1"/>
</dbReference>